<dbReference type="Pfam" id="PF00383">
    <property type="entry name" value="dCMP_cyt_deam_1"/>
    <property type="match status" value="1"/>
</dbReference>
<proteinExistence type="inferred from homology"/>
<dbReference type="GeneID" id="65536071"/>
<dbReference type="AlphaFoldDB" id="A0A1B1SD40"/>
<evidence type="ECO:0000256" key="1">
    <source>
        <dbReference type="ARBA" id="ARBA00006576"/>
    </source>
</evidence>
<sequence>MKRIDIAVPVTALRDDELTETDRVLVMKAREATYRAYAPYSKFHVGAAILLDNGEIVTGSNQENAATPSSLCAERTAAYYAHSTYPDAKFKTIAIAARDTTGSELADPISPCGACRQALLEFETLAGHNVRVVLAGSRQCYVLDSVHSLLPLSFTHFE</sequence>
<dbReference type="SUPFAM" id="SSF53927">
    <property type="entry name" value="Cytidine deaminase-like"/>
    <property type="match status" value="1"/>
</dbReference>
<dbReference type="InterPro" id="IPR016193">
    <property type="entry name" value="Cytidine_deaminase-like"/>
</dbReference>
<comment type="similarity">
    <text evidence="1">Belongs to the cytidine and deoxycytidylate deaminase family.</text>
</comment>
<accession>A0A1B1SD40</accession>
<dbReference type="InterPro" id="IPR050202">
    <property type="entry name" value="Cyt/Deoxycyt_deaminase"/>
</dbReference>
<keyword evidence="5" id="KW-1185">Reference proteome</keyword>
<dbReference type="Proteomes" id="UP000306630">
    <property type="component" value="Unassembled WGS sequence"/>
</dbReference>
<reference evidence="3" key="2">
    <citation type="submission" date="2017-04" db="EMBL/GenBank/DDBJ databases">
        <title>Complete Genome Sequences of Twelve Strains of a Stable Defined Moderately Diverse Mouse Microbiota 2 (sDMDMm2).</title>
        <authorList>
            <person name="Uchimura Y."/>
            <person name="Wyss M."/>
            <person name="Brugiroux S."/>
            <person name="Limenitakis J.P."/>
            <person name="Stecher B."/>
            <person name="McCoy K.D."/>
            <person name="Macpherson A.J."/>
        </authorList>
    </citation>
    <scope>NUCLEOTIDE SEQUENCE</scope>
    <source>
        <strain evidence="3">YL27</strain>
    </source>
</reference>
<dbReference type="KEGG" id="pary:A4V02_04305"/>
<dbReference type="NCBIfam" id="NF004064">
    <property type="entry name" value="PRK05578.1"/>
    <property type="match status" value="1"/>
</dbReference>
<dbReference type="RefSeq" id="WP_068962018.1">
    <property type="nucleotide sequence ID" value="NZ_CAJTAP010000006.1"/>
</dbReference>
<evidence type="ECO:0000313" key="6">
    <source>
        <dbReference type="Proteomes" id="UP000306630"/>
    </source>
</evidence>
<reference evidence="5" key="1">
    <citation type="submission" date="2016-04" db="EMBL/GenBank/DDBJ databases">
        <title>Complete Genome Sequences of Twelve Strains of a Stable Defined Moderately Diverse Mouse Microbiota 2 (sDMDMm2).</title>
        <authorList>
            <person name="Uchimura Y."/>
            <person name="Wyss M."/>
            <person name="Brugiroux S."/>
            <person name="Limenitakis J.P."/>
            <person name="Stecher B."/>
            <person name="McCoy K.D."/>
            <person name="Macpherson A.J."/>
        </authorList>
    </citation>
    <scope>NUCLEOTIDE SEQUENCE [LARGE SCALE GENOMIC DNA]</scope>
    <source>
        <strain evidence="5">YL27</strain>
    </source>
</reference>
<dbReference type="OrthoDB" id="9795347at2"/>
<accession>A0A1Z2XKF1</accession>
<keyword evidence="4" id="KW-0378">Hydrolase</keyword>
<evidence type="ECO:0000259" key="2">
    <source>
        <dbReference type="PROSITE" id="PS51747"/>
    </source>
</evidence>
<evidence type="ECO:0000313" key="3">
    <source>
        <dbReference type="EMBL" id="ANU64748.1"/>
    </source>
</evidence>
<dbReference type="InterPro" id="IPR002125">
    <property type="entry name" value="CMP_dCMP_dom"/>
</dbReference>
<dbReference type="Proteomes" id="UP000186351">
    <property type="component" value="Chromosome"/>
</dbReference>
<gene>
    <name evidence="3" type="ORF">A4V02_04305</name>
    <name evidence="4" type="ORF">E5333_09785</name>
</gene>
<dbReference type="GO" id="GO:0004126">
    <property type="term" value="F:cytidine deaminase activity"/>
    <property type="evidence" value="ECO:0007669"/>
    <property type="project" value="UniProtKB-EC"/>
</dbReference>
<dbReference type="EMBL" id="CP015402">
    <property type="protein sequence ID" value="ANU64748.1"/>
    <property type="molecule type" value="Genomic_DNA"/>
</dbReference>
<dbReference type="EC" id="3.5.4.5" evidence="4"/>
<evidence type="ECO:0000313" key="5">
    <source>
        <dbReference type="Proteomes" id="UP000186351"/>
    </source>
</evidence>
<reference evidence="4 6" key="3">
    <citation type="submission" date="2019-04" db="EMBL/GenBank/DDBJ databases">
        <title>Microbes associate with the intestines of laboratory mice.</title>
        <authorList>
            <person name="Navarre W."/>
            <person name="Wong E."/>
            <person name="Huang K."/>
            <person name="Tropini C."/>
            <person name="Ng K."/>
            <person name="Yu B."/>
        </authorList>
    </citation>
    <scope>NUCLEOTIDE SEQUENCE [LARGE SCALE GENOMIC DNA]</scope>
    <source>
        <strain evidence="4 6">NM06_A21</strain>
    </source>
</reference>
<dbReference type="GO" id="GO:0008270">
    <property type="term" value="F:zinc ion binding"/>
    <property type="evidence" value="ECO:0007669"/>
    <property type="project" value="TreeGrafter"/>
</dbReference>
<dbReference type="GO" id="GO:0055086">
    <property type="term" value="P:nucleobase-containing small molecule metabolic process"/>
    <property type="evidence" value="ECO:0007669"/>
    <property type="project" value="UniProtKB-ARBA"/>
</dbReference>
<dbReference type="PANTHER" id="PTHR11644:SF2">
    <property type="entry name" value="CYTIDINE DEAMINASE"/>
    <property type="match status" value="1"/>
</dbReference>
<dbReference type="STRING" id="1796646.A4V02_04305"/>
<dbReference type="EMBL" id="SRYD01000037">
    <property type="protein sequence ID" value="TGY72877.1"/>
    <property type="molecule type" value="Genomic_DNA"/>
</dbReference>
<dbReference type="CDD" id="cd01283">
    <property type="entry name" value="cytidine_deaminase"/>
    <property type="match status" value="1"/>
</dbReference>
<dbReference type="PROSITE" id="PS51747">
    <property type="entry name" value="CYT_DCMP_DEAMINASES_2"/>
    <property type="match status" value="1"/>
</dbReference>
<dbReference type="PANTHER" id="PTHR11644">
    <property type="entry name" value="CYTIDINE DEAMINASE"/>
    <property type="match status" value="1"/>
</dbReference>
<protein>
    <submittedName>
        <fullName evidence="3">Cytidine deaminase</fullName>
        <ecNumber evidence="4">3.5.4.5</ecNumber>
    </submittedName>
</protein>
<name>A0A1B1SD40_9BACT</name>
<dbReference type="GO" id="GO:0072527">
    <property type="term" value="P:pyrimidine-containing compound metabolic process"/>
    <property type="evidence" value="ECO:0007669"/>
    <property type="project" value="UniProtKB-ARBA"/>
</dbReference>
<evidence type="ECO:0000313" key="4">
    <source>
        <dbReference type="EMBL" id="TGY72877.1"/>
    </source>
</evidence>
<organism evidence="3 5">
    <name type="scientific">Muribaculum intestinale</name>
    <dbReference type="NCBI Taxonomy" id="1796646"/>
    <lineage>
        <taxon>Bacteria</taxon>
        <taxon>Pseudomonadati</taxon>
        <taxon>Bacteroidota</taxon>
        <taxon>Bacteroidia</taxon>
        <taxon>Bacteroidales</taxon>
        <taxon>Muribaculaceae</taxon>
        <taxon>Muribaculum</taxon>
    </lineage>
</organism>
<dbReference type="Gene3D" id="3.40.140.10">
    <property type="entry name" value="Cytidine Deaminase, domain 2"/>
    <property type="match status" value="1"/>
</dbReference>
<feature type="domain" description="CMP/dCMP-type deaminase" evidence="2">
    <location>
        <begin position="20"/>
        <end position="157"/>
    </location>
</feature>
<dbReference type="GO" id="GO:0005829">
    <property type="term" value="C:cytosol"/>
    <property type="evidence" value="ECO:0007669"/>
    <property type="project" value="TreeGrafter"/>
</dbReference>